<dbReference type="InterPro" id="IPR022536">
    <property type="entry name" value="EspC"/>
</dbReference>
<evidence type="ECO:0000313" key="2">
    <source>
        <dbReference type="Proteomes" id="UP000199028"/>
    </source>
</evidence>
<keyword evidence="2" id="KW-1185">Reference proteome</keyword>
<name>A0A1H9VMW2_9PSEU</name>
<dbReference type="EMBL" id="FOFT01000010">
    <property type="protein sequence ID" value="SES23076.1"/>
    <property type="molecule type" value="Genomic_DNA"/>
</dbReference>
<evidence type="ECO:0000313" key="1">
    <source>
        <dbReference type="EMBL" id="SES23076.1"/>
    </source>
</evidence>
<sequence length="115" mass="11971">MITVTAGGFNVQTQAMREHAKRLDGIVRQIAMAQQAIGQAQINGANAYGILCSPLLEPIMGTIEAAGTGAVNTAHGVVDATVDGVNGMADVYDDVDQKLGGNFRKIVEKLGELTS</sequence>
<dbReference type="Pfam" id="PF10824">
    <property type="entry name" value="T7SS_ESX_EspC"/>
    <property type="match status" value="1"/>
</dbReference>
<dbReference type="GO" id="GO:0009306">
    <property type="term" value="P:protein secretion"/>
    <property type="evidence" value="ECO:0007669"/>
    <property type="project" value="InterPro"/>
</dbReference>
<accession>A0A1H9VMW2</accession>
<dbReference type="AlphaFoldDB" id="A0A1H9VMW2"/>
<organism evidence="1 2">
    <name type="scientific">Lentzea flaviverrucosa</name>
    <dbReference type="NCBI Taxonomy" id="200379"/>
    <lineage>
        <taxon>Bacteria</taxon>
        <taxon>Bacillati</taxon>
        <taxon>Actinomycetota</taxon>
        <taxon>Actinomycetes</taxon>
        <taxon>Pseudonocardiales</taxon>
        <taxon>Pseudonocardiaceae</taxon>
        <taxon>Lentzea</taxon>
    </lineage>
</organism>
<reference evidence="2" key="1">
    <citation type="submission" date="2016-10" db="EMBL/GenBank/DDBJ databases">
        <authorList>
            <person name="Varghese N."/>
            <person name="Submissions S."/>
        </authorList>
    </citation>
    <scope>NUCLEOTIDE SEQUENCE [LARGE SCALE GENOMIC DNA]</scope>
    <source>
        <strain evidence="2">CGMCC 4.578</strain>
    </source>
</reference>
<proteinExistence type="predicted"/>
<gene>
    <name evidence="1" type="ORF">SAMN05216195_110190</name>
</gene>
<protein>
    <submittedName>
        <fullName evidence="1">Excreted virulence factor EspC, type VII ESX diderm</fullName>
    </submittedName>
</protein>
<dbReference type="Proteomes" id="UP000199028">
    <property type="component" value="Unassembled WGS sequence"/>
</dbReference>